<keyword evidence="2" id="KW-1185">Reference proteome</keyword>
<evidence type="ECO:0000313" key="1">
    <source>
        <dbReference type="EMBL" id="KAJ8723177.1"/>
    </source>
</evidence>
<protein>
    <submittedName>
        <fullName evidence="1">Uncharacterized protein</fullName>
    </submittedName>
</protein>
<reference evidence="1" key="1">
    <citation type="submission" date="2023-03" db="EMBL/GenBank/DDBJ databases">
        <title>Chromosome-level genomes of two armyworms, Mythimna separata and Mythimna loreyi, provide insights into the biosynthesis and reception of sex pheromones.</title>
        <authorList>
            <person name="Zhao H."/>
        </authorList>
    </citation>
    <scope>NUCLEOTIDE SEQUENCE</scope>
    <source>
        <strain evidence="1">BeijingLab</strain>
    </source>
</reference>
<accession>A0ACC2QR74</accession>
<evidence type="ECO:0000313" key="2">
    <source>
        <dbReference type="Proteomes" id="UP001231649"/>
    </source>
</evidence>
<name>A0ACC2QR74_9NEOP</name>
<organism evidence="1 2">
    <name type="scientific">Mythimna loreyi</name>
    <dbReference type="NCBI Taxonomy" id="667449"/>
    <lineage>
        <taxon>Eukaryota</taxon>
        <taxon>Metazoa</taxon>
        <taxon>Ecdysozoa</taxon>
        <taxon>Arthropoda</taxon>
        <taxon>Hexapoda</taxon>
        <taxon>Insecta</taxon>
        <taxon>Pterygota</taxon>
        <taxon>Neoptera</taxon>
        <taxon>Endopterygota</taxon>
        <taxon>Lepidoptera</taxon>
        <taxon>Glossata</taxon>
        <taxon>Ditrysia</taxon>
        <taxon>Noctuoidea</taxon>
        <taxon>Noctuidae</taxon>
        <taxon>Noctuinae</taxon>
        <taxon>Hadenini</taxon>
        <taxon>Mythimna</taxon>
    </lineage>
</organism>
<gene>
    <name evidence="1" type="ORF">PYW08_003089</name>
</gene>
<sequence length="646" mass="75203">MDELKYCRICLVTDVKMFGLETTSSDGIGVVYSQLAQIPIFDRNQHVCFECASLLYKYQEFKSKCLRAHNIISRIKRGSTEITKQILKNVDRKMNKLESNLKLTPVCVSYEEPSNNTETEINNMEDKENKLLELNVKTEEINTIDTENKYDYDECFNEDYVDSTEESVQEKVAQPKRKNKPKKDPKAKKRKIKTVIKSEDDFSDDEPLSKSATKTVNSKTKMKNGLNISDFDDYATVVFLTPEEARKEVLLRKESSNYKKSPFKCDLCFRGYEAKSAFENHLKKHSIENGDYECDLCHLRFPQQVHLCKHRLSCHKRKFSCKLCSYVCYCTYQAKTHVSLHKGKKYPCKHCGEIFSMPNSLLMHKRMKHLKESVRESVCELCGSTFGTPRGLFLHNMKVHRQDKNDKLGPECEDCGAHFTSELAWKRHLVLSTKHKVSNGCKFCGDTFLNEEDLKAHLRVHSRKPINRCNNMKLPSACAICDKWLLNRLEYKTHVTSEHPLSDEAKKFSADDHTPFVCEVCGQMFKQQCFLTYHQRKHTGERPYKCHDCDKTFQLAGALSIHRSIHSRKRPHKCQMCARVFTFKSALNKHMKVHLGIRPHKCAICDKGFIHMCDLKLHIKYVHDKIPWPKKKNKRTIDDAPYLEYQ</sequence>
<dbReference type="Proteomes" id="UP001231649">
    <property type="component" value="Chromosome 14"/>
</dbReference>
<dbReference type="EMBL" id="CM056790">
    <property type="protein sequence ID" value="KAJ8723177.1"/>
    <property type="molecule type" value="Genomic_DNA"/>
</dbReference>
<proteinExistence type="predicted"/>
<comment type="caution">
    <text evidence="1">The sequence shown here is derived from an EMBL/GenBank/DDBJ whole genome shotgun (WGS) entry which is preliminary data.</text>
</comment>